<gene>
    <name evidence="1" type="ORF">FPE_LOCUS32925</name>
</gene>
<evidence type="ECO:0000313" key="1">
    <source>
        <dbReference type="EMBL" id="CAI9785495.1"/>
    </source>
</evidence>
<dbReference type="EMBL" id="OU503056">
    <property type="protein sequence ID" value="CAI9785495.1"/>
    <property type="molecule type" value="Genomic_DNA"/>
</dbReference>
<sequence length="163" mass="18323">MKDNLTEASTRVTKGNAKFTMATKKDDVSKARTCVTKGISIGKNPTNSSSFKGRNDFSEAIGKLKELSVNPSSQDVPRKSCEPNLLDDELMEFLGELHDHELCCKNPRKRMGDSSSSFNLLNHPVQRLEQLKEQRKLFKASEERAALEIEDLLRDMSPVQIPK</sequence>
<reference evidence="1" key="1">
    <citation type="submission" date="2023-05" db="EMBL/GenBank/DDBJ databases">
        <authorList>
            <person name="Huff M."/>
        </authorList>
    </citation>
    <scope>NUCLEOTIDE SEQUENCE</scope>
</reference>
<dbReference type="AlphaFoldDB" id="A0AAD2AC58"/>
<accession>A0AAD2AC58</accession>
<name>A0AAD2AC58_9LAMI</name>
<proteinExistence type="predicted"/>
<dbReference type="Proteomes" id="UP000834106">
    <property type="component" value="Chromosome 21"/>
</dbReference>
<protein>
    <submittedName>
        <fullName evidence="1">Uncharacterized protein</fullName>
    </submittedName>
</protein>
<evidence type="ECO:0000313" key="2">
    <source>
        <dbReference type="Proteomes" id="UP000834106"/>
    </source>
</evidence>
<organism evidence="1 2">
    <name type="scientific">Fraxinus pennsylvanica</name>
    <dbReference type="NCBI Taxonomy" id="56036"/>
    <lineage>
        <taxon>Eukaryota</taxon>
        <taxon>Viridiplantae</taxon>
        <taxon>Streptophyta</taxon>
        <taxon>Embryophyta</taxon>
        <taxon>Tracheophyta</taxon>
        <taxon>Spermatophyta</taxon>
        <taxon>Magnoliopsida</taxon>
        <taxon>eudicotyledons</taxon>
        <taxon>Gunneridae</taxon>
        <taxon>Pentapetalae</taxon>
        <taxon>asterids</taxon>
        <taxon>lamiids</taxon>
        <taxon>Lamiales</taxon>
        <taxon>Oleaceae</taxon>
        <taxon>Oleeae</taxon>
        <taxon>Fraxinus</taxon>
    </lineage>
</organism>
<keyword evidence="2" id="KW-1185">Reference proteome</keyword>